<sequence>MSRPTLTHATLDDWIAREAIPFALDAPGTLDPAVDKVIASLGDSLELLGFGEALHGGEDILVLRNRLFQRLVEAHGYSAIAIESSFPRAHAVNEYVAGRGAASYAAVQDIGFGQAFGGLEANRELVEWMRRYNADPAHRIKLRFYGFDIPTGTIGIASPRQVLHFALDYLASHDRAGGQEHRERLDALLGQDADWENPAAIADPTKSIGQSPAATALRIETEELISELRARRPELVAGSDEARYSEALHYASVARQLLNFHAAMARESDYSERLGIRDALMADNLMYIVSCERGRGKVLAFAHNSHLKRGRAEWQLGTDLHTWWPAGAQLDTMLGPGYAVIGSAVGVSEANGIGRPEPGTLEARLTSVPGPARLIPTHRGQGLPAAAIADLPMRSGSIKNPTYFALAPRSFTDFDWLAVLDSTPYNRGGPPLEDWDANPEQ</sequence>
<dbReference type="Gene3D" id="3.40.1660.10">
    <property type="entry name" value="EreA-like (biosynthetic domain)"/>
    <property type="match status" value="1"/>
</dbReference>
<dbReference type="PANTHER" id="PTHR31299">
    <property type="entry name" value="ESTERASE, PUTATIVE (AFU_ORTHOLOGUE AFUA_1G05850)-RELATED"/>
    <property type="match status" value="1"/>
</dbReference>
<name>A0A6J4ICQ1_9CHLR</name>
<dbReference type="AlphaFoldDB" id="A0A6J4ICQ1"/>
<dbReference type="GO" id="GO:0046677">
    <property type="term" value="P:response to antibiotic"/>
    <property type="evidence" value="ECO:0007669"/>
    <property type="project" value="InterPro"/>
</dbReference>
<dbReference type="EMBL" id="CADCTK010000403">
    <property type="protein sequence ID" value="CAA9248270.1"/>
    <property type="molecule type" value="Genomic_DNA"/>
</dbReference>
<dbReference type="CDD" id="cd14728">
    <property type="entry name" value="Ere-like"/>
    <property type="match status" value="1"/>
</dbReference>
<accession>A0A6J4ICQ1</accession>
<dbReference type="InterPro" id="IPR052036">
    <property type="entry name" value="Hydrolase/PRTase-associated"/>
</dbReference>
<proteinExistence type="predicted"/>
<dbReference type="Pfam" id="PF05139">
    <property type="entry name" value="Erythro_esteras"/>
    <property type="match status" value="1"/>
</dbReference>
<protein>
    <recommendedName>
        <fullName evidence="2">Erythromycin esterase</fullName>
    </recommendedName>
</protein>
<dbReference type="InterPro" id="IPR007815">
    <property type="entry name" value="Emycin_Estase"/>
</dbReference>
<organism evidence="1">
    <name type="scientific">uncultured Chloroflexia bacterium</name>
    <dbReference type="NCBI Taxonomy" id="1672391"/>
    <lineage>
        <taxon>Bacteria</taxon>
        <taxon>Bacillati</taxon>
        <taxon>Chloroflexota</taxon>
        <taxon>Chloroflexia</taxon>
        <taxon>environmental samples</taxon>
    </lineage>
</organism>
<dbReference type="Gene3D" id="3.30.1870.10">
    <property type="entry name" value="EreA-like, domain 2"/>
    <property type="match status" value="1"/>
</dbReference>
<evidence type="ECO:0008006" key="2">
    <source>
        <dbReference type="Google" id="ProtNLM"/>
    </source>
</evidence>
<gene>
    <name evidence="1" type="ORF">AVDCRST_MAG26-1787</name>
</gene>
<reference evidence="1" key="1">
    <citation type="submission" date="2020-02" db="EMBL/GenBank/DDBJ databases">
        <authorList>
            <person name="Meier V. D."/>
        </authorList>
    </citation>
    <scope>NUCLEOTIDE SEQUENCE</scope>
    <source>
        <strain evidence="1">AVDCRST_MAG26</strain>
    </source>
</reference>
<dbReference type="Gene3D" id="1.20.1440.30">
    <property type="entry name" value="Biosynthetic Protein domain"/>
    <property type="match status" value="1"/>
</dbReference>
<dbReference type="SUPFAM" id="SSF159501">
    <property type="entry name" value="EreA/ChaN-like"/>
    <property type="match status" value="1"/>
</dbReference>
<evidence type="ECO:0000313" key="1">
    <source>
        <dbReference type="EMBL" id="CAA9248270.1"/>
    </source>
</evidence>
<dbReference type="PANTHER" id="PTHR31299:SF0">
    <property type="entry name" value="ESTERASE, PUTATIVE (AFU_ORTHOLOGUE AFUA_1G05850)-RELATED"/>
    <property type="match status" value="1"/>
</dbReference>